<accession>A0A0D3L0U3</accession>
<dbReference type="HOGENOM" id="CLU_050661_0_0_1"/>
<dbReference type="Proteomes" id="UP000013827">
    <property type="component" value="Unassembled WGS sequence"/>
</dbReference>
<reference evidence="1" key="2">
    <citation type="submission" date="2024-10" db="UniProtKB">
        <authorList>
            <consortium name="EnsemblProtists"/>
        </authorList>
    </citation>
    <scope>IDENTIFICATION</scope>
</reference>
<dbReference type="RefSeq" id="XP_005794057.1">
    <property type="nucleotide sequence ID" value="XM_005794000.1"/>
</dbReference>
<evidence type="ECO:0008006" key="3">
    <source>
        <dbReference type="Google" id="ProtNLM"/>
    </source>
</evidence>
<organism evidence="1 2">
    <name type="scientific">Emiliania huxleyi (strain CCMP1516)</name>
    <dbReference type="NCBI Taxonomy" id="280463"/>
    <lineage>
        <taxon>Eukaryota</taxon>
        <taxon>Haptista</taxon>
        <taxon>Haptophyta</taxon>
        <taxon>Prymnesiophyceae</taxon>
        <taxon>Isochrysidales</taxon>
        <taxon>Noelaerhabdaceae</taxon>
        <taxon>Emiliania</taxon>
    </lineage>
</organism>
<dbReference type="GeneID" id="17286898"/>
<dbReference type="eggNOG" id="ENOG502R9SM">
    <property type="taxonomic scope" value="Eukaryota"/>
</dbReference>
<keyword evidence="2" id="KW-1185">Reference proteome</keyword>
<evidence type="ECO:0000313" key="2">
    <source>
        <dbReference type="Proteomes" id="UP000013827"/>
    </source>
</evidence>
<dbReference type="KEGG" id="ehx:EMIHUDRAFT_94871"/>
<name>A0A0D3L0U3_EMIH1</name>
<dbReference type="EnsemblProtists" id="EOD41628">
    <property type="protein sequence ID" value="EOD41628"/>
    <property type="gene ID" value="EMIHUDRAFT_94871"/>
</dbReference>
<protein>
    <recommendedName>
        <fullName evidence="3">Right handed beta helix domain-containing protein</fullName>
    </recommendedName>
</protein>
<sequence length="329" mass="35742">MLRGLVIYHEEQERAAAPVPYPWAVFLGDPYKKHGGSADNAAVADIELLGAWNGVAAVGSHRHYIARVQGQPLNIGVFVDETYDIGRIEDVHFNPWYSDAHPFVWHQTTHGRAFVMGRSDWEYVFNTFAFGYAIGYHFIERATGSMNGNFLGIGQDLATNASIQVDQSQPFGILITNGEFTAFCDGKGFSPPSCKDPAQLVVSAQNNGAVKLVNSAFWGPTAQIAKVDGKGTVTFSQCHFDSWDNYIHNGTRVHSGTAAIQQFGGTLIVTQSEFTMGANQDKPHAPGHFWVGPRAKKTIISENIITGTLAVVNEGKGKTIIANNADDSP</sequence>
<proteinExistence type="predicted"/>
<evidence type="ECO:0000313" key="1">
    <source>
        <dbReference type="EnsemblProtists" id="EOD41628"/>
    </source>
</evidence>
<dbReference type="PaxDb" id="2903-EOD41628"/>
<reference evidence="2" key="1">
    <citation type="journal article" date="2013" name="Nature">
        <title>Pan genome of the phytoplankton Emiliania underpins its global distribution.</title>
        <authorList>
            <person name="Read B.A."/>
            <person name="Kegel J."/>
            <person name="Klute M.J."/>
            <person name="Kuo A."/>
            <person name="Lefebvre S.C."/>
            <person name="Maumus F."/>
            <person name="Mayer C."/>
            <person name="Miller J."/>
            <person name="Monier A."/>
            <person name="Salamov A."/>
            <person name="Young J."/>
            <person name="Aguilar M."/>
            <person name="Claverie J.M."/>
            <person name="Frickenhaus S."/>
            <person name="Gonzalez K."/>
            <person name="Herman E.K."/>
            <person name="Lin Y.C."/>
            <person name="Napier J."/>
            <person name="Ogata H."/>
            <person name="Sarno A.F."/>
            <person name="Shmutz J."/>
            <person name="Schroeder D."/>
            <person name="de Vargas C."/>
            <person name="Verret F."/>
            <person name="von Dassow P."/>
            <person name="Valentin K."/>
            <person name="Van de Peer Y."/>
            <person name="Wheeler G."/>
            <person name="Dacks J.B."/>
            <person name="Delwiche C.F."/>
            <person name="Dyhrman S.T."/>
            <person name="Glockner G."/>
            <person name="John U."/>
            <person name="Richards T."/>
            <person name="Worden A.Z."/>
            <person name="Zhang X."/>
            <person name="Grigoriev I.V."/>
            <person name="Allen A.E."/>
            <person name="Bidle K."/>
            <person name="Borodovsky M."/>
            <person name="Bowler C."/>
            <person name="Brownlee C."/>
            <person name="Cock J.M."/>
            <person name="Elias M."/>
            <person name="Gladyshev V.N."/>
            <person name="Groth M."/>
            <person name="Guda C."/>
            <person name="Hadaegh A."/>
            <person name="Iglesias-Rodriguez M.D."/>
            <person name="Jenkins J."/>
            <person name="Jones B.M."/>
            <person name="Lawson T."/>
            <person name="Leese F."/>
            <person name="Lindquist E."/>
            <person name="Lobanov A."/>
            <person name="Lomsadze A."/>
            <person name="Malik S.B."/>
            <person name="Marsh M.E."/>
            <person name="Mackinder L."/>
            <person name="Mock T."/>
            <person name="Mueller-Roeber B."/>
            <person name="Pagarete A."/>
            <person name="Parker M."/>
            <person name="Probert I."/>
            <person name="Quesneville H."/>
            <person name="Raines C."/>
            <person name="Rensing S.A."/>
            <person name="Riano-Pachon D.M."/>
            <person name="Richier S."/>
            <person name="Rokitta S."/>
            <person name="Shiraiwa Y."/>
            <person name="Soanes D.M."/>
            <person name="van der Giezen M."/>
            <person name="Wahlund T.M."/>
            <person name="Williams B."/>
            <person name="Wilson W."/>
            <person name="Wolfe G."/>
            <person name="Wurch L.L."/>
        </authorList>
    </citation>
    <scope>NUCLEOTIDE SEQUENCE</scope>
</reference>
<dbReference type="AlphaFoldDB" id="A0A0D3L0U3"/>